<dbReference type="PANTHER" id="PTHR10540">
    <property type="entry name" value="EUKARYOTIC TRANSLATION INITIATION FACTOR 3 SUBUNIT F-RELATED"/>
    <property type="match status" value="1"/>
</dbReference>
<keyword evidence="9" id="KW-0449">Lipoprotein</keyword>
<keyword evidence="11" id="KW-0539">Nucleus</keyword>
<dbReference type="GO" id="GO:0008180">
    <property type="term" value="C:COP9 signalosome"/>
    <property type="evidence" value="ECO:0007669"/>
    <property type="project" value="UniProtKB-UniRule"/>
</dbReference>
<dbReference type="InterPro" id="IPR037518">
    <property type="entry name" value="MPN"/>
</dbReference>
<evidence type="ECO:0000313" key="13">
    <source>
        <dbReference type="EMBL" id="KAG0311311.1"/>
    </source>
</evidence>
<dbReference type="GO" id="GO:0005737">
    <property type="term" value="C:cytoplasm"/>
    <property type="evidence" value="ECO:0007669"/>
    <property type="project" value="UniProtKB-SubCell"/>
</dbReference>
<gene>
    <name evidence="13" type="primary">RHO1_3</name>
    <name evidence="13" type="ORF">BGZ99_010270</name>
</gene>
<evidence type="ECO:0000313" key="14">
    <source>
        <dbReference type="Proteomes" id="UP000738325"/>
    </source>
</evidence>
<dbReference type="Gene3D" id="3.40.140.10">
    <property type="entry name" value="Cytidine Deaminase, domain 2"/>
    <property type="match status" value="1"/>
</dbReference>
<comment type="similarity">
    <text evidence="2">Belongs to the small GTPase superfamily. Rho family.</text>
</comment>
<proteinExistence type="inferred from homology"/>
<dbReference type="InterPro" id="IPR024969">
    <property type="entry name" value="EIF3F/CSN6-like_C"/>
</dbReference>
<name>A0A9P6UMD1_9FUNG</name>
<evidence type="ECO:0000256" key="9">
    <source>
        <dbReference type="ARBA" id="ARBA00023288"/>
    </source>
</evidence>
<dbReference type="FunFam" id="3.40.50.300:FF:000329">
    <property type="entry name" value="GTP-binding protein rhoA"/>
    <property type="match status" value="1"/>
</dbReference>
<dbReference type="CDD" id="cd01870">
    <property type="entry name" value="RhoA_like"/>
    <property type="match status" value="1"/>
</dbReference>
<dbReference type="Gene3D" id="3.40.50.300">
    <property type="entry name" value="P-loop containing nucleotide triphosphate hydrolases"/>
    <property type="match status" value="1"/>
</dbReference>
<keyword evidence="11" id="KW-0963">Cytoplasm</keyword>
<organism evidence="13 14">
    <name type="scientific">Dissophora globulifera</name>
    <dbReference type="NCBI Taxonomy" id="979702"/>
    <lineage>
        <taxon>Eukaryota</taxon>
        <taxon>Fungi</taxon>
        <taxon>Fungi incertae sedis</taxon>
        <taxon>Mucoromycota</taxon>
        <taxon>Mortierellomycotina</taxon>
        <taxon>Mortierellomycetes</taxon>
        <taxon>Mortierellales</taxon>
        <taxon>Mortierellaceae</taxon>
        <taxon>Dissophora</taxon>
    </lineage>
</organism>
<dbReference type="Pfam" id="PF00071">
    <property type="entry name" value="Ras"/>
    <property type="match status" value="1"/>
</dbReference>
<dbReference type="OrthoDB" id="1378at2759"/>
<reference evidence="13" key="1">
    <citation type="journal article" date="2020" name="Fungal Divers.">
        <title>Resolving the Mortierellaceae phylogeny through synthesis of multi-gene phylogenetics and phylogenomics.</title>
        <authorList>
            <person name="Vandepol N."/>
            <person name="Liber J."/>
            <person name="Desiro A."/>
            <person name="Na H."/>
            <person name="Kennedy M."/>
            <person name="Barry K."/>
            <person name="Grigoriev I.V."/>
            <person name="Miller A.N."/>
            <person name="O'Donnell K."/>
            <person name="Stajich J.E."/>
            <person name="Bonito G."/>
        </authorList>
    </citation>
    <scope>NUCLEOTIDE SEQUENCE</scope>
    <source>
        <strain evidence="13">REB-010B</strain>
    </source>
</reference>
<keyword evidence="5" id="KW-0488">Methylation</keyword>
<dbReference type="SMART" id="SM00232">
    <property type="entry name" value="JAB_MPN"/>
    <property type="match status" value="1"/>
</dbReference>
<evidence type="ECO:0000256" key="7">
    <source>
        <dbReference type="ARBA" id="ARBA00023134"/>
    </source>
</evidence>
<comment type="subcellular location">
    <subcellularLocation>
        <location evidence="1">Cell membrane</location>
        <topology evidence="1">Lipid-anchor</topology>
    </subcellularLocation>
    <subcellularLocation>
        <location evidence="11">Cytoplasm</location>
    </subcellularLocation>
    <subcellularLocation>
        <location evidence="11">Nucleus</location>
    </subcellularLocation>
</comment>
<evidence type="ECO:0000256" key="10">
    <source>
        <dbReference type="ARBA" id="ARBA00023289"/>
    </source>
</evidence>
<protein>
    <recommendedName>
        <fullName evidence="11">COP9 signalosome complex subunit 6</fullName>
    </recommendedName>
</protein>
<dbReference type="PROSITE" id="PS51421">
    <property type="entry name" value="RAS"/>
    <property type="match status" value="1"/>
</dbReference>
<dbReference type="PROSITE" id="PS51419">
    <property type="entry name" value="RAB"/>
    <property type="match status" value="1"/>
</dbReference>
<evidence type="ECO:0000256" key="11">
    <source>
        <dbReference type="RuleBase" id="RU367006"/>
    </source>
</evidence>
<dbReference type="PROSITE" id="PS51420">
    <property type="entry name" value="RHO"/>
    <property type="match status" value="1"/>
</dbReference>
<dbReference type="InterPro" id="IPR005225">
    <property type="entry name" value="Small_GTP-bd"/>
</dbReference>
<sequence>MTEIRRKLVIVGDGACGKTCLLIVFSKGTFPEIYVPTVFENYVTDVEVDGKHVELALWDTAGQEDYDRLRPLSYPDSHVILICFAIDSPDSLENVQEKWFSEVQHFCGGLPILLVACKKDLRFDQRTIEELKRSGQSPVTSERGQEVARHIKARDYLECSAKTGEGVREVFESATRASLLAKPKGRGGRSSKNCLVLYMAAVIQDSASVVLNQPNNSGLHIAIHPLTLLNISDHFTRTVIQQANGGPVHVIGALLGIQSGREVEIFNSYELQFSVQADRSIRINDEYFVTKQEQFRQVFPAYDFLGWYTIGQKPSITDIDVLQQLTVYNESPLFLQLDPNEIPSPARSLPITMYESIVDIVDNQPQPMFIKASYKVETGEAERIAVDHVAHAATHQEGESSLIAHLSGQQNAIKMLDTRIKLLHEYLQDSVQGRIPKDHDLERQISSLCNRLPTISGQAFEEEFMTEYNDVLLTSYLATVTKGTHVMSDMVDKFNVVANVSSHQAPGRPRRGMLA</sequence>
<dbReference type="SMART" id="SM00173">
    <property type="entry name" value="RAS"/>
    <property type="match status" value="1"/>
</dbReference>
<dbReference type="SUPFAM" id="SSF52540">
    <property type="entry name" value="P-loop containing nucleoside triphosphate hydrolases"/>
    <property type="match status" value="1"/>
</dbReference>
<dbReference type="GO" id="GO:0008237">
    <property type="term" value="F:metallopeptidase activity"/>
    <property type="evidence" value="ECO:0007669"/>
    <property type="project" value="InterPro"/>
</dbReference>
<dbReference type="Proteomes" id="UP000738325">
    <property type="component" value="Unassembled WGS sequence"/>
</dbReference>
<comment type="caution">
    <text evidence="13">The sequence shown here is derived from an EMBL/GenBank/DDBJ whole genome shotgun (WGS) entry which is preliminary data.</text>
</comment>
<evidence type="ECO:0000259" key="12">
    <source>
        <dbReference type="PROSITE" id="PS50249"/>
    </source>
</evidence>
<keyword evidence="14" id="KW-1185">Reference proteome</keyword>
<keyword evidence="7" id="KW-0342">GTP-binding</keyword>
<evidence type="ECO:0000256" key="2">
    <source>
        <dbReference type="ARBA" id="ARBA00010142"/>
    </source>
</evidence>
<dbReference type="GO" id="GO:0000338">
    <property type="term" value="P:protein deneddylation"/>
    <property type="evidence" value="ECO:0007669"/>
    <property type="project" value="InterPro"/>
</dbReference>
<dbReference type="InterPro" id="IPR027417">
    <property type="entry name" value="P-loop_NTPase"/>
</dbReference>
<dbReference type="GO" id="GO:0003924">
    <property type="term" value="F:GTPase activity"/>
    <property type="evidence" value="ECO:0007669"/>
    <property type="project" value="InterPro"/>
</dbReference>
<dbReference type="InterPro" id="IPR001806">
    <property type="entry name" value="Small_GTPase"/>
</dbReference>
<keyword evidence="11" id="KW-0736">Signalosome</keyword>
<evidence type="ECO:0000256" key="4">
    <source>
        <dbReference type="ARBA" id="ARBA00022475"/>
    </source>
</evidence>
<feature type="domain" description="MPN" evidence="12">
    <location>
        <begin position="221"/>
        <end position="360"/>
    </location>
</feature>
<comment type="function">
    <text evidence="11">Component of the COP9 signalosome complex (CSN), a complex involved in various cellular and developmental processes.</text>
</comment>
<evidence type="ECO:0000256" key="8">
    <source>
        <dbReference type="ARBA" id="ARBA00023136"/>
    </source>
</evidence>
<dbReference type="GO" id="GO:0005525">
    <property type="term" value="F:GTP binding"/>
    <property type="evidence" value="ECO:0007669"/>
    <property type="project" value="UniProtKB-KW"/>
</dbReference>
<evidence type="ECO:0000256" key="6">
    <source>
        <dbReference type="ARBA" id="ARBA00022741"/>
    </source>
</evidence>
<accession>A0A9P6UMD1</accession>
<dbReference type="EMBL" id="JAAAIP010000943">
    <property type="protein sequence ID" value="KAG0311311.1"/>
    <property type="molecule type" value="Genomic_DNA"/>
</dbReference>
<dbReference type="PRINTS" id="PR00449">
    <property type="entry name" value="RASTRNSFRMNG"/>
</dbReference>
<evidence type="ECO:0000256" key="5">
    <source>
        <dbReference type="ARBA" id="ARBA00022481"/>
    </source>
</evidence>
<dbReference type="PANTHER" id="PTHR10540:SF8">
    <property type="entry name" value="COP9 SIGNALOSOME COMPLEX SUBUNIT 6"/>
    <property type="match status" value="1"/>
</dbReference>
<keyword evidence="8" id="KW-0472">Membrane</keyword>
<dbReference type="InterPro" id="IPR033859">
    <property type="entry name" value="MPN_CSN6"/>
</dbReference>
<dbReference type="Pfam" id="PF01398">
    <property type="entry name" value="JAB"/>
    <property type="match status" value="1"/>
</dbReference>
<dbReference type="InterPro" id="IPR000555">
    <property type="entry name" value="JAMM/MPN+_dom"/>
</dbReference>
<dbReference type="Pfam" id="PF13012">
    <property type="entry name" value="MitMem_reg"/>
    <property type="match status" value="1"/>
</dbReference>
<dbReference type="SMART" id="SM00175">
    <property type="entry name" value="RAB"/>
    <property type="match status" value="1"/>
</dbReference>
<dbReference type="NCBIfam" id="TIGR00231">
    <property type="entry name" value="small_GTP"/>
    <property type="match status" value="1"/>
</dbReference>
<keyword evidence="4" id="KW-1003">Cell membrane</keyword>
<dbReference type="AlphaFoldDB" id="A0A9P6UMD1"/>
<dbReference type="SMART" id="SM00174">
    <property type="entry name" value="RHO"/>
    <property type="match status" value="1"/>
</dbReference>
<comment type="similarity">
    <text evidence="3 11">Belongs to the peptidase M67A family. CSN6 subfamily.</text>
</comment>
<dbReference type="CDD" id="cd08063">
    <property type="entry name" value="MPN_CSN6"/>
    <property type="match status" value="1"/>
</dbReference>
<keyword evidence="10" id="KW-0636">Prenylation</keyword>
<evidence type="ECO:0000256" key="1">
    <source>
        <dbReference type="ARBA" id="ARBA00004193"/>
    </source>
</evidence>
<evidence type="ECO:0000256" key="3">
    <source>
        <dbReference type="ARBA" id="ARBA00010893"/>
    </source>
</evidence>
<dbReference type="GO" id="GO:0005886">
    <property type="term" value="C:plasma membrane"/>
    <property type="evidence" value="ECO:0007669"/>
    <property type="project" value="UniProtKB-SubCell"/>
</dbReference>
<dbReference type="PROSITE" id="PS50249">
    <property type="entry name" value="MPN"/>
    <property type="match status" value="1"/>
</dbReference>
<keyword evidence="6" id="KW-0547">Nucleotide-binding</keyword>